<evidence type="ECO:0000313" key="3">
    <source>
        <dbReference type="Proteomes" id="UP000254575"/>
    </source>
</evidence>
<dbReference type="PANTHER" id="PTHR43267:SF1">
    <property type="entry name" value="TRNA THREONYLCARBAMOYLADENOSINE DEHYDRATASE"/>
    <property type="match status" value="1"/>
</dbReference>
<dbReference type="Proteomes" id="UP000254575">
    <property type="component" value="Unassembled WGS sequence"/>
</dbReference>
<dbReference type="Gene3D" id="3.40.50.720">
    <property type="entry name" value="NAD(P)-binding Rossmann-like Domain"/>
    <property type="match status" value="1"/>
</dbReference>
<dbReference type="GO" id="GO:0061504">
    <property type="term" value="P:cyclic threonylcarbamoyladenosine biosynthetic process"/>
    <property type="evidence" value="ECO:0007669"/>
    <property type="project" value="TreeGrafter"/>
</dbReference>
<dbReference type="InterPro" id="IPR035985">
    <property type="entry name" value="Ubiquitin-activating_enz"/>
</dbReference>
<dbReference type="OrthoDB" id="9804150at2"/>
<reference evidence="2 3" key="1">
    <citation type="submission" date="2018-06" db="EMBL/GenBank/DDBJ databases">
        <authorList>
            <consortium name="Pathogen Informatics"/>
            <person name="Doyle S."/>
        </authorList>
    </citation>
    <scope>NUCLEOTIDE SEQUENCE [LARGE SCALE GENOMIC DNA]</scope>
    <source>
        <strain evidence="2 3">NCTC10717</strain>
    </source>
</reference>
<feature type="domain" description="THIF-type NAD/FAD binding fold" evidence="1">
    <location>
        <begin position="11"/>
        <end position="242"/>
    </location>
</feature>
<dbReference type="InterPro" id="IPR045886">
    <property type="entry name" value="ThiF/MoeB/HesA"/>
</dbReference>
<keyword evidence="2" id="KW-0548">Nucleotidyltransferase</keyword>
<dbReference type="CDD" id="cd00755">
    <property type="entry name" value="YgdL_like"/>
    <property type="match status" value="1"/>
</dbReference>
<dbReference type="GO" id="GO:0008641">
    <property type="term" value="F:ubiquitin-like modifier activating enzyme activity"/>
    <property type="evidence" value="ECO:0007669"/>
    <property type="project" value="InterPro"/>
</dbReference>
<gene>
    <name evidence="2" type="primary">moeB</name>
    <name evidence="2" type="ORF">NCTC10717_02243</name>
</gene>
<sequence>MPYFQARTDILIGEAARRFLSEKTMMVAGLGGVGGQAAEALARAGIGHLILLDHDKVSPSNINRQLLALHSNIGQLKTQAAAARLKDINPEIRLTLLEQFLQADGAEALFAEYRPDYLLDCIDSIACKAAMVKAAQTQKIPVISAMGAGNCLDVSKVGIAKLEKTTACPLAREMRRHIKALRGSLRYPVVYSTEERRQPLPHAPVGGDNPGRARAVNGTISYLPGLFGMMMSGYAINDLLQKSGLLSDK</sequence>
<dbReference type="EC" id="2.7.7.80" evidence="2"/>
<keyword evidence="2" id="KW-0808">Transferase</keyword>
<keyword evidence="3" id="KW-1185">Reference proteome</keyword>
<dbReference type="GO" id="GO:0061503">
    <property type="term" value="F:tRNA threonylcarbamoyladenosine dehydratase"/>
    <property type="evidence" value="ECO:0007669"/>
    <property type="project" value="TreeGrafter"/>
</dbReference>
<proteinExistence type="predicted"/>
<organism evidence="2 3">
    <name type="scientific">Suttonella indologenes</name>
    <dbReference type="NCBI Taxonomy" id="13276"/>
    <lineage>
        <taxon>Bacteria</taxon>
        <taxon>Pseudomonadati</taxon>
        <taxon>Pseudomonadota</taxon>
        <taxon>Gammaproteobacteria</taxon>
        <taxon>Cardiobacteriales</taxon>
        <taxon>Cardiobacteriaceae</taxon>
        <taxon>Suttonella</taxon>
    </lineage>
</organism>
<evidence type="ECO:0000313" key="2">
    <source>
        <dbReference type="EMBL" id="SUO98491.1"/>
    </source>
</evidence>
<dbReference type="PANTHER" id="PTHR43267">
    <property type="entry name" value="TRNA THREONYLCARBAMOYLADENOSINE DEHYDRATASE"/>
    <property type="match status" value="1"/>
</dbReference>
<accession>A0A380N3J4</accession>
<dbReference type="SUPFAM" id="SSF69572">
    <property type="entry name" value="Activating enzymes of the ubiquitin-like proteins"/>
    <property type="match status" value="1"/>
</dbReference>
<protein>
    <submittedName>
        <fullName evidence="2">Molybdopterin-synthase adenylyltransferase</fullName>
        <ecNumber evidence="2">2.7.7.80</ecNumber>
    </submittedName>
</protein>
<dbReference type="GO" id="GO:0061605">
    <property type="term" value="F:molybdopterin-synthase adenylyltransferase activity"/>
    <property type="evidence" value="ECO:0007669"/>
    <property type="project" value="UniProtKB-EC"/>
</dbReference>
<name>A0A380N3J4_9GAMM</name>
<dbReference type="EMBL" id="UHIA01000004">
    <property type="protein sequence ID" value="SUO98491.1"/>
    <property type="molecule type" value="Genomic_DNA"/>
</dbReference>
<dbReference type="AlphaFoldDB" id="A0A380N3J4"/>
<evidence type="ECO:0000259" key="1">
    <source>
        <dbReference type="Pfam" id="PF00899"/>
    </source>
</evidence>
<dbReference type="Pfam" id="PF00899">
    <property type="entry name" value="ThiF"/>
    <property type="match status" value="1"/>
</dbReference>
<dbReference type="InterPro" id="IPR000594">
    <property type="entry name" value="ThiF_NAD_FAD-bd"/>
</dbReference>
<dbReference type="RefSeq" id="WP_115219310.1">
    <property type="nucleotide sequence ID" value="NZ_UHIA01000004.1"/>
</dbReference>